<dbReference type="Proteomes" id="UP000639772">
    <property type="component" value="Chromosome 9"/>
</dbReference>
<dbReference type="InterPro" id="IPR050538">
    <property type="entry name" value="MAP_kinase_kinase_kinase"/>
</dbReference>
<proteinExistence type="inferred from homology"/>
<dbReference type="PROSITE" id="PS00107">
    <property type="entry name" value="PROTEIN_KINASE_ATP"/>
    <property type="match status" value="1"/>
</dbReference>
<dbReference type="InterPro" id="IPR017441">
    <property type="entry name" value="Protein_kinase_ATP_BS"/>
</dbReference>
<comment type="catalytic activity">
    <reaction evidence="8">
        <text>L-seryl-[protein] + ATP = O-phospho-L-seryl-[protein] + ADP + H(+)</text>
        <dbReference type="Rhea" id="RHEA:17989"/>
        <dbReference type="Rhea" id="RHEA-COMP:9863"/>
        <dbReference type="Rhea" id="RHEA-COMP:11604"/>
        <dbReference type="ChEBI" id="CHEBI:15378"/>
        <dbReference type="ChEBI" id="CHEBI:29999"/>
        <dbReference type="ChEBI" id="CHEBI:30616"/>
        <dbReference type="ChEBI" id="CHEBI:83421"/>
        <dbReference type="ChEBI" id="CHEBI:456216"/>
        <dbReference type="EC" id="2.7.11.25"/>
    </reaction>
</comment>
<dbReference type="EC" id="2.7.11.25" evidence="2"/>
<keyword evidence="3" id="KW-0808">Transferase</keyword>
<evidence type="ECO:0000256" key="10">
    <source>
        <dbReference type="SAM" id="MobiDB-lite"/>
    </source>
</evidence>
<feature type="region of interest" description="Disordered" evidence="10">
    <location>
        <begin position="535"/>
        <end position="554"/>
    </location>
</feature>
<accession>A0A835UQB4</accession>
<evidence type="ECO:0000313" key="12">
    <source>
        <dbReference type="EMBL" id="KAG0468805.1"/>
    </source>
</evidence>
<evidence type="ECO:0000256" key="3">
    <source>
        <dbReference type="ARBA" id="ARBA00022679"/>
    </source>
</evidence>
<dbReference type="PROSITE" id="PS50011">
    <property type="entry name" value="PROTEIN_KINASE_DOM"/>
    <property type="match status" value="1"/>
</dbReference>
<dbReference type="PANTHER" id="PTHR48016:SF5">
    <property type="entry name" value="MITOGEN-ACTIVATED PROTEIN KINASE KINASE KINASE 5"/>
    <property type="match status" value="1"/>
</dbReference>
<evidence type="ECO:0000313" key="13">
    <source>
        <dbReference type="Proteomes" id="UP000639772"/>
    </source>
</evidence>
<comment type="catalytic activity">
    <reaction evidence="7">
        <text>L-threonyl-[protein] + ATP = O-phospho-L-threonyl-[protein] + ADP + H(+)</text>
        <dbReference type="Rhea" id="RHEA:46608"/>
        <dbReference type="Rhea" id="RHEA-COMP:11060"/>
        <dbReference type="Rhea" id="RHEA-COMP:11605"/>
        <dbReference type="ChEBI" id="CHEBI:15378"/>
        <dbReference type="ChEBI" id="CHEBI:30013"/>
        <dbReference type="ChEBI" id="CHEBI:30616"/>
        <dbReference type="ChEBI" id="CHEBI:61977"/>
        <dbReference type="ChEBI" id="CHEBI:456216"/>
        <dbReference type="EC" id="2.7.11.25"/>
    </reaction>
</comment>
<dbReference type="Gene3D" id="1.10.510.10">
    <property type="entry name" value="Transferase(Phosphotransferase) domain 1"/>
    <property type="match status" value="1"/>
</dbReference>
<gene>
    <name evidence="12" type="ORF">HPP92_018133</name>
</gene>
<evidence type="ECO:0000256" key="2">
    <source>
        <dbReference type="ARBA" id="ARBA00012406"/>
    </source>
</evidence>
<evidence type="ECO:0000256" key="4">
    <source>
        <dbReference type="ARBA" id="ARBA00022741"/>
    </source>
</evidence>
<dbReference type="AlphaFoldDB" id="A0A835UQB4"/>
<protein>
    <recommendedName>
        <fullName evidence="2">mitogen-activated protein kinase kinase kinase</fullName>
        <ecNumber evidence="2">2.7.11.25</ecNumber>
    </recommendedName>
</protein>
<dbReference type="PANTHER" id="PTHR48016">
    <property type="entry name" value="MAP KINASE KINASE KINASE SSK2-RELATED-RELATED"/>
    <property type="match status" value="1"/>
</dbReference>
<sequence length="647" mass="71401">MGPVLLQLARAGAWFVDFHLLWARWQLVQWRRKMGNGLGCDFSVGLGTEVSGEMVSIATGRSAGHYSYRSLENSDLPSKGYNFISHRKAIHNPDSVESLTFRLNIPTKSAPPSGFSSPVLSPRRLSNVDILPSAYNSPQRLQIWSAPEAPYMDLVTDISPQTSPDKIHGSPDLSPLYSPAIKSTVLKSKNLSAPQSPLHPKLHSENSGAWHDNNMNVHPLPLPPGPSALQPNFSHQNLTKNEGASMTSQWQKQKLIGSGTFGNVYMATNRHTGALCAMKEVNIIPDDPKSAECLKQLEQEIKVLSKLKHPNIVQYYGSELTEDRFFIYLEYVYPGSINKYVNEHCGAMTESVVGNCTRHILKGLAYLHSTNNIHRDIKGANLLVDVNGVVKLADFGMAKHLNGAAPALSLKGTPFWMAPEVVQATMNKDIGYDFAVDIWSLGCTIIEMFTGKHPWNGLEGAAAMFKVLHKDPTIPEALSSEGKDFLQRCFHRNPAERPTATMLLDHPFIRNSNHYNLHGSIQAFAGIKLNENVYSPRDKHGSKSDPSIKSKQLTNGEIRYSQAENSEPNSSRPLLRSAPDAVHRLFPHQNHSASSFSTNISNGTYSSAANHQQLPSPNNGLNGTHSIAVIYHPHVLPKPHLKELKEA</sequence>
<dbReference type="SUPFAM" id="SSF56112">
    <property type="entry name" value="Protein kinase-like (PK-like)"/>
    <property type="match status" value="1"/>
</dbReference>
<evidence type="ECO:0000256" key="7">
    <source>
        <dbReference type="ARBA" id="ARBA00047559"/>
    </source>
</evidence>
<dbReference type="FunFam" id="1.10.510.10:FF:000357">
    <property type="entry name" value="Mitogen-activated protein kinase kinase kinase 5"/>
    <property type="match status" value="1"/>
</dbReference>
<feature type="binding site" evidence="9">
    <location>
        <position position="279"/>
    </location>
    <ligand>
        <name>ATP</name>
        <dbReference type="ChEBI" id="CHEBI:30616"/>
    </ligand>
</feature>
<feature type="compositionally biased region" description="Basic and acidic residues" evidence="10">
    <location>
        <begin position="536"/>
        <end position="548"/>
    </location>
</feature>
<dbReference type="InterPro" id="IPR011009">
    <property type="entry name" value="Kinase-like_dom_sf"/>
</dbReference>
<feature type="domain" description="Protein kinase" evidence="11">
    <location>
        <begin position="250"/>
        <end position="509"/>
    </location>
</feature>
<keyword evidence="4 9" id="KW-0547">Nucleotide-binding</keyword>
<comment type="similarity">
    <text evidence="1">Belongs to the protein kinase superfamily. STE Ser/Thr protein kinase family. MAP kinase kinase kinase subfamily.</text>
</comment>
<reference evidence="12 13" key="1">
    <citation type="journal article" date="2020" name="Nat. Food">
        <title>A phased Vanilla planifolia genome enables genetic improvement of flavour and production.</title>
        <authorList>
            <person name="Hasing T."/>
            <person name="Tang H."/>
            <person name="Brym M."/>
            <person name="Khazi F."/>
            <person name="Huang T."/>
            <person name="Chambers A.H."/>
        </authorList>
    </citation>
    <scope>NUCLEOTIDE SEQUENCE [LARGE SCALE GENOMIC DNA]</scope>
    <source>
        <tissue evidence="12">Leaf</tissue>
    </source>
</reference>
<dbReference type="Pfam" id="PF00069">
    <property type="entry name" value="Pkinase"/>
    <property type="match status" value="1"/>
</dbReference>
<evidence type="ECO:0000256" key="1">
    <source>
        <dbReference type="ARBA" id="ARBA00006529"/>
    </source>
</evidence>
<dbReference type="EMBL" id="JADCNM010000009">
    <property type="protein sequence ID" value="KAG0468805.1"/>
    <property type="molecule type" value="Genomic_DNA"/>
</dbReference>
<dbReference type="GO" id="GO:0005524">
    <property type="term" value="F:ATP binding"/>
    <property type="evidence" value="ECO:0007669"/>
    <property type="project" value="UniProtKB-UniRule"/>
</dbReference>
<dbReference type="InterPro" id="IPR000719">
    <property type="entry name" value="Prot_kinase_dom"/>
</dbReference>
<keyword evidence="6 9" id="KW-0067">ATP-binding</keyword>
<dbReference type="OrthoDB" id="266718at2759"/>
<evidence type="ECO:0000256" key="6">
    <source>
        <dbReference type="ARBA" id="ARBA00022840"/>
    </source>
</evidence>
<evidence type="ECO:0000256" key="5">
    <source>
        <dbReference type="ARBA" id="ARBA00022777"/>
    </source>
</evidence>
<organism evidence="12 13">
    <name type="scientific">Vanilla planifolia</name>
    <name type="common">Vanilla</name>
    <dbReference type="NCBI Taxonomy" id="51239"/>
    <lineage>
        <taxon>Eukaryota</taxon>
        <taxon>Viridiplantae</taxon>
        <taxon>Streptophyta</taxon>
        <taxon>Embryophyta</taxon>
        <taxon>Tracheophyta</taxon>
        <taxon>Spermatophyta</taxon>
        <taxon>Magnoliopsida</taxon>
        <taxon>Liliopsida</taxon>
        <taxon>Asparagales</taxon>
        <taxon>Orchidaceae</taxon>
        <taxon>Vanilloideae</taxon>
        <taxon>Vanilleae</taxon>
        <taxon>Vanilla</taxon>
    </lineage>
</organism>
<name>A0A835UQB4_VANPL</name>
<evidence type="ECO:0000259" key="11">
    <source>
        <dbReference type="PROSITE" id="PS50011"/>
    </source>
</evidence>
<comment type="caution">
    <text evidence="12">The sequence shown here is derived from an EMBL/GenBank/DDBJ whole genome shotgun (WGS) entry which is preliminary data.</text>
</comment>
<evidence type="ECO:0000256" key="9">
    <source>
        <dbReference type="PROSITE-ProRule" id="PRU10141"/>
    </source>
</evidence>
<dbReference type="SMART" id="SM00220">
    <property type="entry name" value="S_TKc"/>
    <property type="match status" value="1"/>
</dbReference>
<dbReference type="GO" id="GO:0005737">
    <property type="term" value="C:cytoplasm"/>
    <property type="evidence" value="ECO:0007669"/>
    <property type="project" value="TreeGrafter"/>
</dbReference>
<keyword evidence="5" id="KW-0418">Kinase</keyword>
<dbReference type="GO" id="GO:0004709">
    <property type="term" value="F:MAP kinase kinase kinase activity"/>
    <property type="evidence" value="ECO:0007669"/>
    <property type="project" value="UniProtKB-EC"/>
</dbReference>
<evidence type="ECO:0000256" key="8">
    <source>
        <dbReference type="ARBA" id="ARBA00048329"/>
    </source>
</evidence>